<feature type="transmembrane region" description="Helical" evidence="6">
    <location>
        <begin position="153"/>
        <end position="171"/>
    </location>
</feature>
<organism evidence="7 8">
    <name type="scientific">Lysinibacillus composti</name>
    <dbReference type="NCBI Taxonomy" id="720633"/>
    <lineage>
        <taxon>Bacteria</taxon>
        <taxon>Bacillati</taxon>
        <taxon>Bacillota</taxon>
        <taxon>Bacilli</taxon>
        <taxon>Bacillales</taxon>
        <taxon>Bacillaceae</taxon>
        <taxon>Lysinibacillus</taxon>
    </lineage>
</organism>
<evidence type="ECO:0000256" key="1">
    <source>
        <dbReference type="ARBA" id="ARBA00004141"/>
    </source>
</evidence>
<evidence type="ECO:0000313" key="8">
    <source>
        <dbReference type="Proteomes" id="UP000274033"/>
    </source>
</evidence>
<evidence type="ECO:0000313" key="7">
    <source>
        <dbReference type="EMBL" id="RQW74415.1"/>
    </source>
</evidence>
<evidence type="ECO:0000256" key="3">
    <source>
        <dbReference type="ARBA" id="ARBA00022692"/>
    </source>
</evidence>
<evidence type="ECO:0008006" key="9">
    <source>
        <dbReference type="Google" id="ProtNLM"/>
    </source>
</evidence>
<accession>A0A3N9UDW9</accession>
<name>A0A3N9UDW9_9BACI</name>
<evidence type="ECO:0000256" key="4">
    <source>
        <dbReference type="ARBA" id="ARBA00022989"/>
    </source>
</evidence>
<keyword evidence="8" id="KW-1185">Reference proteome</keyword>
<dbReference type="PANTHER" id="PTHR23291:SF50">
    <property type="entry name" value="PROTEIN LIFEGUARD 4"/>
    <property type="match status" value="1"/>
</dbReference>
<keyword evidence="4 6" id="KW-1133">Transmembrane helix</keyword>
<evidence type="ECO:0000256" key="6">
    <source>
        <dbReference type="RuleBase" id="RU004379"/>
    </source>
</evidence>
<comment type="similarity">
    <text evidence="2 6">Belongs to the BI1 family.</text>
</comment>
<dbReference type="InterPro" id="IPR006214">
    <property type="entry name" value="Bax_inhibitor_1-related"/>
</dbReference>
<comment type="subcellular location">
    <subcellularLocation>
        <location evidence="1">Membrane</location>
        <topology evidence="1">Multi-pass membrane protein</topology>
    </subcellularLocation>
</comment>
<feature type="transmembrane region" description="Helical" evidence="6">
    <location>
        <begin position="43"/>
        <end position="62"/>
    </location>
</feature>
<feature type="transmembrane region" description="Helical" evidence="6">
    <location>
        <begin position="17"/>
        <end position="37"/>
    </location>
</feature>
<dbReference type="Pfam" id="PF01027">
    <property type="entry name" value="Bax1-I"/>
    <property type="match status" value="1"/>
</dbReference>
<dbReference type="PANTHER" id="PTHR23291">
    <property type="entry name" value="BAX INHIBITOR-RELATED"/>
    <property type="match status" value="1"/>
</dbReference>
<evidence type="ECO:0000256" key="5">
    <source>
        <dbReference type="ARBA" id="ARBA00023136"/>
    </source>
</evidence>
<feature type="transmembrane region" description="Helical" evidence="6">
    <location>
        <begin position="191"/>
        <end position="211"/>
    </location>
</feature>
<feature type="transmembrane region" description="Helical" evidence="6">
    <location>
        <begin position="126"/>
        <end position="147"/>
    </location>
</feature>
<keyword evidence="3 6" id="KW-0812">Transmembrane</keyword>
<feature type="transmembrane region" description="Helical" evidence="6">
    <location>
        <begin position="69"/>
        <end position="90"/>
    </location>
</feature>
<protein>
    <recommendedName>
        <fullName evidence="9">BAX inhibitor (BI)-1/YccA family protein</fullName>
    </recommendedName>
</protein>
<dbReference type="Proteomes" id="UP000274033">
    <property type="component" value="Unassembled WGS sequence"/>
</dbReference>
<sequence length="213" mass="24215">MGGFALAHFARSPNTRLILQHLACMWVLTVIGVFLGILLPPWIVLPLSIICFTLLIVTYFVRTIKLANAILYSIPFLMGIMLFWVTQFFIHFLGVVLVLSVFISTVIIFILLAVLGLTLKADISNWGTYLFVTLIVVVVFSFIGIFIPVESMFLLVLSAICVLLFAIYTVYDFNLIRHNHVREDEVIRMALGLFLNFINMFINLLEIAAYFKN</sequence>
<dbReference type="GO" id="GO:0005886">
    <property type="term" value="C:plasma membrane"/>
    <property type="evidence" value="ECO:0007669"/>
    <property type="project" value="TreeGrafter"/>
</dbReference>
<comment type="caution">
    <text evidence="7">The sequence shown here is derived from an EMBL/GenBank/DDBJ whole genome shotgun (WGS) entry which is preliminary data.</text>
</comment>
<proteinExistence type="inferred from homology"/>
<keyword evidence="5 6" id="KW-0472">Membrane</keyword>
<gene>
    <name evidence="7" type="ORF">EBB45_11030</name>
</gene>
<dbReference type="EMBL" id="RRCT01000009">
    <property type="protein sequence ID" value="RQW74415.1"/>
    <property type="molecule type" value="Genomic_DNA"/>
</dbReference>
<reference evidence="7 8" key="1">
    <citation type="journal article" date="2013" name="J. Microbiol.">
        <title>Lysinibacillus chungkukjangi sp. nov., isolated from Chungkukjang, Korean fermented soybean food.</title>
        <authorList>
            <person name="Kim S.J."/>
            <person name="Jang Y.H."/>
            <person name="Hamada M."/>
            <person name="Ahn J.H."/>
            <person name="Weon H.Y."/>
            <person name="Suzuki K."/>
            <person name="Whang K.S."/>
            <person name="Kwon S.W."/>
        </authorList>
    </citation>
    <scope>NUCLEOTIDE SEQUENCE [LARGE SCALE GENOMIC DNA]</scope>
    <source>
        <strain evidence="7 8">MCCC 1A12701</strain>
    </source>
</reference>
<feature type="transmembrane region" description="Helical" evidence="6">
    <location>
        <begin position="96"/>
        <end position="119"/>
    </location>
</feature>
<dbReference type="AlphaFoldDB" id="A0A3N9UDW9"/>
<evidence type="ECO:0000256" key="2">
    <source>
        <dbReference type="ARBA" id="ARBA00010350"/>
    </source>
</evidence>